<feature type="domain" description="Vps16 N-terminal" evidence="1">
    <location>
        <begin position="12"/>
        <end position="398"/>
    </location>
</feature>
<evidence type="ECO:0000313" key="2">
    <source>
        <dbReference type="EMBL" id="KAF0687144.1"/>
    </source>
</evidence>
<dbReference type="GO" id="GO:0006886">
    <property type="term" value="P:intracellular protein transport"/>
    <property type="evidence" value="ECO:0007669"/>
    <property type="project" value="InterPro"/>
</dbReference>
<reference evidence="2" key="2">
    <citation type="submission" date="2019-06" db="EMBL/GenBank/DDBJ databases">
        <title>Genomics analysis of Aphanomyces spp. identifies a new class of oomycete effector associated with host adaptation.</title>
        <authorList>
            <person name="Gaulin E."/>
        </authorList>
    </citation>
    <scope>NUCLEOTIDE SEQUENCE</scope>
    <source>
        <strain evidence="2">CBS 578.67</strain>
    </source>
</reference>
<name>A0A485LGP4_9STRA</name>
<reference evidence="3 4" key="1">
    <citation type="submission" date="2019-03" db="EMBL/GenBank/DDBJ databases">
        <authorList>
            <person name="Gaulin E."/>
            <person name="Dumas B."/>
        </authorList>
    </citation>
    <scope>NUCLEOTIDE SEQUENCE [LARGE SCALE GENOMIC DNA]</scope>
    <source>
        <strain evidence="3">CBS 568.67</strain>
    </source>
</reference>
<accession>A0A485LGP4</accession>
<organism evidence="3 4">
    <name type="scientific">Aphanomyces stellatus</name>
    <dbReference type="NCBI Taxonomy" id="120398"/>
    <lineage>
        <taxon>Eukaryota</taxon>
        <taxon>Sar</taxon>
        <taxon>Stramenopiles</taxon>
        <taxon>Oomycota</taxon>
        <taxon>Saprolegniomycetes</taxon>
        <taxon>Saprolegniales</taxon>
        <taxon>Verrucalvaceae</taxon>
        <taxon>Aphanomyces</taxon>
    </lineage>
</organism>
<dbReference type="Gene3D" id="2.130.10.10">
    <property type="entry name" value="YVTN repeat-like/Quinoprotein amine dehydrogenase"/>
    <property type="match status" value="1"/>
</dbReference>
<dbReference type="GO" id="GO:0005765">
    <property type="term" value="C:lysosomal membrane"/>
    <property type="evidence" value="ECO:0007669"/>
    <property type="project" value="TreeGrafter"/>
</dbReference>
<dbReference type="InterPro" id="IPR036322">
    <property type="entry name" value="WD40_repeat_dom_sf"/>
</dbReference>
<dbReference type="InterPro" id="IPR016534">
    <property type="entry name" value="VPS16"/>
</dbReference>
<dbReference type="PANTHER" id="PTHR12811:SF0">
    <property type="entry name" value="VACUOLAR PROTEIN SORTING-ASSOCIATED PROTEIN 16 HOMOLOG"/>
    <property type="match status" value="1"/>
</dbReference>
<evidence type="ECO:0000313" key="4">
    <source>
        <dbReference type="Proteomes" id="UP000332933"/>
    </source>
</evidence>
<gene>
    <name evidence="3" type="primary">Aste57867_21115</name>
    <name evidence="2" type="ORF">As57867_021047</name>
    <name evidence="3" type="ORF">ASTE57867_21115</name>
</gene>
<proteinExistence type="predicted"/>
<dbReference type="EMBL" id="CAADRA010006983">
    <property type="protein sequence ID" value="VFT97789.1"/>
    <property type="molecule type" value="Genomic_DNA"/>
</dbReference>
<protein>
    <submittedName>
        <fullName evidence="3">Aste57867_21115 protein</fullName>
    </submittedName>
</protein>
<dbReference type="InterPro" id="IPR015943">
    <property type="entry name" value="WD40/YVTN_repeat-like_dom_sf"/>
</dbReference>
<evidence type="ECO:0000259" key="1">
    <source>
        <dbReference type="Pfam" id="PF04841"/>
    </source>
</evidence>
<dbReference type="InterPro" id="IPR006926">
    <property type="entry name" value="Vps16_N"/>
</dbReference>
<dbReference type="SUPFAM" id="SSF50978">
    <property type="entry name" value="WD40 repeat-like"/>
    <property type="match status" value="1"/>
</dbReference>
<dbReference type="GO" id="GO:0042144">
    <property type="term" value="P:vacuole fusion, non-autophagic"/>
    <property type="evidence" value="ECO:0007669"/>
    <property type="project" value="TreeGrafter"/>
</dbReference>
<dbReference type="GO" id="GO:0016197">
    <property type="term" value="P:endosomal transport"/>
    <property type="evidence" value="ECO:0007669"/>
    <property type="project" value="TreeGrafter"/>
</dbReference>
<dbReference type="AlphaFoldDB" id="A0A485LGP4"/>
<dbReference type="PANTHER" id="PTHR12811">
    <property type="entry name" value="VACUOLAR PROTEIN SORTING VPS16"/>
    <property type="match status" value="1"/>
</dbReference>
<dbReference type="GO" id="GO:0030897">
    <property type="term" value="C:HOPS complex"/>
    <property type="evidence" value="ECO:0007669"/>
    <property type="project" value="TreeGrafter"/>
</dbReference>
<dbReference type="OrthoDB" id="1792at2759"/>
<dbReference type="GO" id="GO:0005768">
    <property type="term" value="C:endosome"/>
    <property type="evidence" value="ECO:0007669"/>
    <property type="project" value="TreeGrafter"/>
</dbReference>
<dbReference type="Pfam" id="PF04841">
    <property type="entry name" value="Vps16_N"/>
    <property type="match status" value="1"/>
</dbReference>
<evidence type="ECO:0000313" key="3">
    <source>
        <dbReference type="EMBL" id="VFT97789.1"/>
    </source>
</evidence>
<dbReference type="Proteomes" id="UP000332933">
    <property type="component" value="Unassembled WGS sequence"/>
</dbReference>
<dbReference type="GO" id="GO:0003779">
    <property type="term" value="F:actin binding"/>
    <property type="evidence" value="ECO:0007669"/>
    <property type="project" value="TreeGrafter"/>
</dbReference>
<keyword evidence="4" id="KW-1185">Reference proteome</keyword>
<dbReference type="EMBL" id="VJMH01006957">
    <property type="protein sequence ID" value="KAF0687144.1"/>
    <property type="molecule type" value="Genomic_DNA"/>
</dbReference>
<sequence length="485" mass="53294">MDSSWKKVSVLDNLKDHLVASSPFGGPIAMMRDLSRLAKDDMGTHSLFIFNACGVKLASIDISSYMKKTLRGMFWTDKMHLFCVFDDGNCMSYNVKGAPVRSFTLFPADSKLKVMSLESWGSGFVALLDNFTIAQALDIDTAHPRVHSILETVVSPSNPPTCMAVLDPRFVKSGHPEIFLGTSTNSVVVIQATASSSEPARALDMQFDASLSAPIRKITISPDGQLLALFTQDGTLIVVNTAFDDKILVFDTQSIFPPGAMCWCGDSSVLLFWSSLGLVLVGFRGSWLKFPCDEGPIILCQEIDGCRIFSSQSHQMLLRVSPAMENKMDRTAPAAMLIAASSAFHAEEYAKADAIMSNLCQQNWLSQAIHDCIHAAGDEFDHAEQGALLRVASYGKNHGVDDLTQQQQSTLFTDMCRHLRVLNALRDPSVGLALTMTQFNRLECDGVLRRLATMHHEDLAHKICEFMHIEPSCTSSNFGHERNAA</sequence>